<sequence length="127" mass="14137">MAAPKVGRLLGDLTRTVQYWVHQSDEEGLAGLAEGVHPGRPRRLTESQLKAVETALRQRPEDVGLSGNPWDGKTLSAFLQRRFLVGLSVRPCQRLFRQLGSRMRKPRPHLASGDPIAQAAHKKNSRP</sequence>
<dbReference type="AlphaFoldDB" id="T1A6D8"/>
<dbReference type="EMBL" id="AUZZ01008523">
    <property type="protein sequence ID" value="EQD37425.1"/>
    <property type="molecule type" value="Genomic_DNA"/>
</dbReference>
<feature type="region of interest" description="Disordered" evidence="1">
    <location>
        <begin position="102"/>
        <end position="127"/>
    </location>
</feature>
<dbReference type="SUPFAM" id="SSF46689">
    <property type="entry name" value="Homeodomain-like"/>
    <property type="match status" value="1"/>
</dbReference>
<name>T1A6D8_9ZZZZ</name>
<gene>
    <name evidence="2" type="ORF">B2A_11786</name>
</gene>
<evidence type="ECO:0000256" key="1">
    <source>
        <dbReference type="SAM" id="MobiDB-lite"/>
    </source>
</evidence>
<protein>
    <submittedName>
        <fullName evidence="2">Transposon ISC1048 Orf1</fullName>
    </submittedName>
</protein>
<dbReference type="Pfam" id="PF13565">
    <property type="entry name" value="HTH_32"/>
    <property type="match status" value="1"/>
</dbReference>
<organism evidence="2">
    <name type="scientific">mine drainage metagenome</name>
    <dbReference type="NCBI Taxonomy" id="410659"/>
    <lineage>
        <taxon>unclassified sequences</taxon>
        <taxon>metagenomes</taxon>
        <taxon>ecological metagenomes</taxon>
    </lineage>
</organism>
<dbReference type="InterPro" id="IPR009057">
    <property type="entry name" value="Homeodomain-like_sf"/>
</dbReference>
<accession>T1A6D8</accession>
<reference evidence="2" key="1">
    <citation type="submission" date="2013-08" db="EMBL/GenBank/DDBJ databases">
        <authorList>
            <person name="Mendez C."/>
            <person name="Richter M."/>
            <person name="Ferrer M."/>
            <person name="Sanchez J."/>
        </authorList>
    </citation>
    <scope>NUCLEOTIDE SEQUENCE</scope>
</reference>
<proteinExistence type="predicted"/>
<reference evidence="2" key="2">
    <citation type="journal article" date="2014" name="ISME J.">
        <title>Microbial stratification in low pH oxic and suboxic macroscopic growths along an acid mine drainage.</title>
        <authorList>
            <person name="Mendez-Garcia C."/>
            <person name="Mesa V."/>
            <person name="Sprenger R.R."/>
            <person name="Richter M."/>
            <person name="Diez M.S."/>
            <person name="Solano J."/>
            <person name="Bargiela R."/>
            <person name="Golyshina O.V."/>
            <person name="Manteca A."/>
            <person name="Ramos J.L."/>
            <person name="Gallego J.R."/>
            <person name="Llorente I."/>
            <person name="Martins Dos Santos V.A."/>
            <person name="Jensen O.N."/>
            <person name="Pelaez A.I."/>
            <person name="Sanchez J."/>
            <person name="Ferrer M."/>
        </authorList>
    </citation>
    <scope>NUCLEOTIDE SEQUENCE</scope>
</reference>
<evidence type="ECO:0000313" key="2">
    <source>
        <dbReference type="EMBL" id="EQD37425.1"/>
    </source>
</evidence>
<comment type="caution">
    <text evidence="2">The sequence shown here is derived from an EMBL/GenBank/DDBJ whole genome shotgun (WGS) entry which is preliminary data.</text>
</comment>